<dbReference type="AlphaFoldDB" id="A0A3M7REW5"/>
<evidence type="ECO:0000313" key="1">
    <source>
        <dbReference type="EMBL" id="RNA22086.1"/>
    </source>
</evidence>
<organism evidence="1 2">
    <name type="scientific">Brachionus plicatilis</name>
    <name type="common">Marine rotifer</name>
    <name type="synonym">Brachionus muelleri</name>
    <dbReference type="NCBI Taxonomy" id="10195"/>
    <lineage>
        <taxon>Eukaryota</taxon>
        <taxon>Metazoa</taxon>
        <taxon>Spiralia</taxon>
        <taxon>Gnathifera</taxon>
        <taxon>Rotifera</taxon>
        <taxon>Eurotatoria</taxon>
        <taxon>Monogononta</taxon>
        <taxon>Pseudotrocha</taxon>
        <taxon>Ploima</taxon>
        <taxon>Brachionidae</taxon>
        <taxon>Brachionus</taxon>
    </lineage>
</organism>
<dbReference type="EMBL" id="REGN01003543">
    <property type="protein sequence ID" value="RNA22086.1"/>
    <property type="molecule type" value="Genomic_DNA"/>
</dbReference>
<protein>
    <submittedName>
        <fullName evidence="1">Uncharacterized protein</fullName>
    </submittedName>
</protein>
<name>A0A3M7REW5_BRAPC</name>
<evidence type="ECO:0000313" key="2">
    <source>
        <dbReference type="Proteomes" id="UP000276133"/>
    </source>
</evidence>
<keyword evidence="2" id="KW-1185">Reference proteome</keyword>
<proteinExistence type="predicted"/>
<gene>
    <name evidence="1" type="ORF">BpHYR1_033239</name>
</gene>
<sequence>MIILFFIFWKNLKLKCRTKFKKHDFIADSRLKIKVVFRFLRLQYRTREYEIEATKFEICKQN</sequence>
<accession>A0A3M7REW5</accession>
<comment type="caution">
    <text evidence="1">The sequence shown here is derived from an EMBL/GenBank/DDBJ whole genome shotgun (WGS) entry which is preliminary data.</text>
</comment>
<dbReference type="Proteomes" id="UP000276133">
    <property type="component" value="Unassembled WGS sequence"/>
</dbReference>
<reference evidence="1 2" key="1">
    <citation type="journal article" date="2018" name="Sci. Rep.">
        <title>Genomic signatures of local adaptation to the degree of environmental predictability in rotifers.</title>
        <authorList>
            <person name="Franch-Gras L."/>
            <person name="Hahn C."/>
            <person name="Garcia-Roger E.M."/>
            <person name="Carmona M.J."/>
            <person name="Serra M."/>
            <person name="Gomez A."/>
        </authorList>
    </citation>
    <scope>NUCLEOTIDE SEQUENCE [LARGE SCALE GENOMIC DNA]</scope>
    <source>
        <strain evidence="1">HYR1</strain>
    </source>
</reference>